<name>A0AAP6HET1_RIEAN</name>
<protein>
    <submittedName>
        <fullName evidence="1">Uncharacterized protein</fullName>
    </submittedName>
</protein>
<reference evidence="1" key="1">
    <citation type="submission" date="2023-01" db="EMBL/GenBank/DDBJ databases">
        <title>Genome-based studies on antimicrobial resistance profiles of Riemerella anatipestifer in China, 1994 to 2021.</title>
        <authorList>
            <person name="Yang Z."/>
            <person name="Zhu D."/>
        </authorList>
    </citation>
    <scope>NUCLEOTIDE SEQUENCE</scope>
    <source>
        <strain evidence="1">RCAD1218</strain>
    </source>
</reference>
<organism evidence="1 2">
    <name type="scientific">Riemerella anatipestifer</name>
    <name type="common">Moraxella anatipestifer</name>
    <dbReference type="NCBI Taxonomy" id="34085"/>
    <lineage>
        <taxon>Bacteria</taxon>
        <taxon>Pseudomonadati</taxon>
        <taxon>Bacteroidota</taxon>
        <taxon>Flavobacteriia</taxon>
        <taxon>Flavobacteriales</taxon>
        <taxon>Weeksellaceae</taxon>
        <taxon>Riemerella</taxon>
    </lineage>
</organism>
<comment type="caution">
    <text evidence="1">The sequence shown here is derived from an EMBL/GenBank/DDBJ whole genome shotgun (WGS) entry which is preliminary data.</text>
</comment>
<sequence length="138" mass="16410">MKLEEGCLIKDKGTDIIGKIVHKDNDEFIFIQWMDDMYVKHSKCSLEYLKNRFKSLGKEPMLTDMLEWLHKHHRKNDSYIYELGSDGVLLYKYYSPYDSRGSFDTKKQVNLDLTKPYLKDQSKEVIDFLYNLIENANP</sequence>
<proteinExistence type="predicted"/>
<evidence type="ECO:0000313" key="2">
    <source>
        <dbReference type="Proteomes" id="UP001284033"/>
    </source>
</evidence>
<dbReference type="EMBL" id="JAQZHK010000004">
    <property type="protein sequence ID" value="MDY3512752.1"/>
    <property type="molecule type" value="Genomic_DNA"/>
</dbReference>
<dbReference type="Proteomes" id="UP001284033">
    <property type="component" value="Unassembled WGS sequence"/>
</dbReference>
<gene>
    <name evidence="1" type="ORF">PG303_05930</name>
</gene>
<dbReference type="AlphaFoldDB" id="A0AAP6HET1"/>
<evidence type="ECO:0000313" key="1">
    <source>
        <dbReference type="EMBL" id="MDY3512752.1"/>
    </source>
</evidence>
<accession>A0AAP6HET1</accession>